<dbReference type="PANTHER" id="PTHR42877:SF12">
    <property type="entry name" value="MONOOXYGENASE"/>
    <property type="match status" value="1"/>
</dbReference>
<comment type="similarity">
    <text evidence="1">Belongs to the FAD-binding monooxygenase family.</text>
</comment>
<dbReference type="EMBL" id="JARKIF010000008">
    <property type="protein sequence ID" value="KAJ7632122.1"/>
    <property type="molecule type" value="Genomic_DNA"/>
</dbReference>
<protein>
    <submittedName>
        <fullName evidence="2">Uncharacterized protein</fullName>
    </submittedName>
</protein>
<evidence type="ECO:0000313" key="2">
    <source>
        <dbReference type="EMBL" id="KAJ7632122.1"/>
    </source>
</evidence>
<name>A0AAD7FQC0_9AGAR</name>
<reference evidence="2" key="1">
    <citation type="submission" date="2023-03" db="EMBL/GenBank/DDBJ databases">
        <title>Massive genome expansion in bonnet fungi (Mycena s.s.) driven by repeated elements and novel gene families across ecological guilds.</title>
        <authorList>
            <consortium name="Lawrence Berkeley National Laboratory"/>
            <person name="Harder C.B."/>
            <person name="Miyauchi S."/>
            <person name="Viragh M."/>
            <person name="Kuo A."/>
            <person name="Thoen E."/>
            <person name="Andreopoulos B."/>
            <person name="Lu D."/>
            <person name="Skrede I."/>
            <person name="Drula E."/>
            <person name="Henrissat B."/>
            <person name="Morin E."/>
            <person name="Kohler A."/>
            <person name="Barry K."/>
            <person name="LaButti K."/>
            <person name="Morin E."/>
            <person name="Salamov A."/>
            <person name="Lipzen A."/>
            <person name="Mereny Z."/>
            <person name="Hegedus B."/>
            <person name="Baldrian P."/>
            <person name="Stursova M."/>
            <person name="Weitz H."/>
            <person name="Taylor A."/>
            <person name="Grigoriev I.V."/>
            <person name="Nagy L.G."/>
            <person name="Martin F."/>
            <person name="Kauserud H."/>
        </authorList>
    </citation>
    <scope>NUCLEOTIDE SEQUENCE</scope>
    <source>
        <strain evidence="2">9284</strain>
    </source>
</reference>
<proteinExistence type="inferred from homology"/>
<accession>A0AAD7FQC0</accession>
<dbReference type="Gene3D" id="3.50.50.60">
    <property type="entry name" value="FAD/NAD(P)-binding domain"/>
    <property type="match status" value="1"/>
</dbReference>
<dbReference type="AlphaFoldDB" id="A0AAD7FQC0"/>
<dbReference type="Proteomes" id="UP001221142">
    <property type="component" value="Unassembled WGS sequence"/>
</dbReference>
<dbReference type="InterPro" id="IPR051209">
    <property type="entry name" value="FAD-bind_Monooxygenase_sf"/>
</dbReference>
<gene>
    <name evidence="2" type="ORF">FB45DRAFT_911543</name>
</gene>
<dbReference type="SUPFAM" id="SSF51905">
    <property type="entry name" value="FAD/NAD(P)-binding domain"/>
    <property type="match status" value="1"/>
</dbReference>
<evidence type="ECO:0000313" key="3">
    <source>
        <dbReference type="Proteomes" id="UP001221142"/>
    </source>
</evidence>
<dbReference type="InterPro" id="IPR036188">
    <property type="entry name" value="FAD/NAD-bd_sf"/>
</dbReference>
<evidence type="ECO:0000256" key="1">
    <source>
        <dbReference type="ARBA" id="ARBA00010139"/>
    </source>
</evidence>
<sequence>MQTEPGLWPSENARGYKIPDVESGTLRPIKVIGIGAGLSGISLAHDIQQNGKNIQLTIYEMAPDVGGTWFWNRCGSTVMSILD</sequence>
<dbReference type="Pfam" id="PF13450">
    <property type="entry name" value="NAD_binding_8"/>
    <property type="match status" value="1"/>
</dbReference>
<comment type="caution">
    <text evidence="2">The sequence shown here is derived from an EMBL/GenBank/DDBJ whole genome shotgun (WGS) entry which is preliminary data.</text>
</comment>
<keyword evidence="3" id="KW-1185">Reference proteome</keyword>
<dbReference type="PANTHER" id="PTHR42877">
    <property type="entry name" value="L-ORNITHINE N(5)-MONOOXYGENASE-RELATED"/>
    <property type="match status" value="1"/>
</dbReference>
<organism evidence="2 3">
    <name type="scientific">Roridomyces roridus</name>
    <dbReference type="NCBI Taxonomy" id="1738132"/>
    <lineage>
        <taxon>Eukaryota</taxon>
        <taxon>Fungi</taxon>
        <taxon>Dikarya</taxon>
        <taxon>Basidiomycota</taxon>
        <taxon>Agaricomycotina</taxon>
        <taxon>Agaricomycetes</taxon>
        <taxon>Agaricomycetidae</taxon>
        <taxon>Agaricales</taxon>
        <taxon>Marasmiineae</taxon>
        <taxon>Mycenaceae</taxon>
        <taxon>Roridomyces</taxon>
    </lineage>
</organism>